<comment type="similarity">
    <text evidence="1">Belongs to the plasmid mobilization pre family.</text>
</comment>
<dbReference type="RefSeq" id="WP_152754085.1">
    <property type="nucleotide sequence ID" value="NZ_SPSE01000058.1"/>
</dbReference>
<dbReference type="Pfam" id="PF01076">
    <property type="entry name" value="Mob_Pre"/>
    <property type="match status" value="1"/>
</dbReference>
<dbReference type="AlphaFoldDB" id="A0A5N7J876"/>
<feature type="region of interest" description="Disordered" evidence="3">
    <location>
        <begin position="338"/>
        <end position="360"/>
    </location>
</feature>
<comment type="caution">
    <text evidence="4">The sequence shown here is derived from an EMBL/GenBank/DDBJ whole genome shotgun (WGS) entry which is preliminary data.</text>
</comment>
<dbReference type="Proteomes" id="UP000342249">
    <property type="component" value="Unassembled WGS sequence"/>
</dbReference>
<proteinExistence type="inferred from homology"/>
<evidence type="ECO:0000256" key="1">
    <source>
        <dbReference type="ARBA" id="ARBA00010657"/>
    </source>
</evidence>
<dbReference type="CDD" id="cd17242">
    <property type="entry name" value="MobM_relaxase"/>
    <property type="match status" value="1"/>
</dbReference>
<keyword evidence="2" id="KW-0175">Coiled coil</keyword>
<dbReference type="InterPro" id="IPR001668">
    <property type="entry name" value="Mob_Pre"/>
</dbReference>
<evidence type="ECO:0000313" key="5">
    <source>
        <dbReference type="Proteomes" id="UP000342249"/>
    </source>
</evidence>
<protein>
    <submittedName>
        <fullName evidence="4">Plasmid recombination protein</fullName>
    </submittedName>
</protein>
<organism evidence="4 5">
    <name type="scientific">Clostridium estertheticum</name>
    <dbReference type="NCBI Taxonomy" id="238834"/>
    <lineage>
        <taxon>Bacteria</taxon>
        <taxon>Bacillati</taxon>
        <taxon>Bacillota</taxon>
        <taxon>Clostridia</taxon>
        <taxon>Eubacteriales</taxon>
        <taxon>Clostridiaceae</taxon>
        <taxon>Clostridium</taxon>
    </lineage>
</organism>
<accession>A0A5N7J876</accession>
<evidence type="ECO:0000256" key="3">
    <source>
        <dbReference type="SAM" id="MobiDB-lite"/>
    </source>
</evidence>
<evidence type="ECO:0000256" key="2">
    <source>
        <dbReference type="SAM" id="Coils"/>
    </source>
</evidence>
<dbReference type="EMBL" id="SPSF01000061">
    <property type="protein sequence ID" value="MPQ64948.1"/>
    <property type="molecule type" value="Genomic_DNA"/>
</dbReference>
<sequence>MSYAIIRIQKMTIGTVKGIQIHDQREKEFSHTNPDIDFSKSDLNEDLYNSKNINYNQEIKNKIKELNLTRAVRKDAIVMCQSLITSDKSFFDKLSSQEQKQFFKDSFEFIKETYSEKNIISANVHYDEKTPHMHVNFVPITNDGRLCAKDLFKRVDLIKLHDNFSKHCKEHGYDLERGESKGDLKKHLSVEEFKIKTKKEELEKSKIEFNKADNELNIKSKRLKNLTTNISTLEQTNVKKSFIGSKVTLQEDDYNKILKLAEKGVLNETSLNELKRVNASLEQNNLSYHEGFTEYSNKYFKLKKEHKKLTDNVVSLIKEHKIMTNILDKHNLMPEFKNELKNEKETERISRKSKSEDLER</sequence>
<dbReference type="Gene3D" id="3.30.930.30">
    <property type="match status" value="1"/>
</dbReference>
<name>A0A5N7J876_9CLOT</name>
<feature type="coiled-coil region" evidence="2">
    <location>
        <begin position="195"/>
        <end position="236"/>
    </location>
</feature>
<reference evidence="4 5" key="1">
    <citation type="journal article" date="2019" name="Lett. Appl. Microbiol.">
        <title>A case of 'blown pack' spoilage of vacuum-packaged pork likely associated with Clostridium estertheticum in Canada.</title>
        <authorList>
            <person name="Zhang P."/>
            <person name="Ward P."/>
            <person name="McMullen L.M."/>
            <person name="Yang X."/>
        </authorList>
    </citation>
    <scope>NUCLEOTIDE SEQUENCE [LARGE SCALE GENOMIC DNA]</scope>
    <source>
        <strain evidence="4 5">MA19</strain>
    </source>
</reference>
<evidence type="ECO:0000313" key="4">
    <source>
        <dbReference type="EMBL" id="MPQ64948.1"/>
    </source>
</evidence>
<dbReference type="GO" id="GO:0006310">
    <property type="term" value="P:DNA recombination"/>
    <property type="evidence" value="ECO:0007669"/>
    <property type="project" value="InterPro"/>
</dbReference>
<gene>
    <name evidence="4" type="ORF">E4V82_23075</name>
</gene>
<dbReference type="NCBIfam" id="NF041497">
    <property type="entry name" value="MobV"/>
    <property type="match status" value="1"/>
</dbReference>
<dbReference type="GO" id="GO:0003677">
    <property type="term" value="F:DNA binding"/>
    <property type="evidence" value="ECO:0007669"/>
    <property type="project" value="InterPro"/>
</dbReference>